<evidence type="ECO:0000256" key="6">
    <source>
        <dbReference type="HAMAP-Rule" id="MF_00966"/>
    </source>
</evidence>
<keyword evidence="2 6" id="KW-0313">Glucose metabolism</keyword>
<evidence type="ECO:0000256" key="5">
    <source>
        <dbReference type="ARBA" id="ARBA00023277"/>
    </source>
</evidence>
<organism evidence="9 10">
    <name type="scientific">Micromonospora deserti</name>
    <dbReference type="NCBI Taxonomy" id="2070366"/>
    <lineage>
        <taxon>Bacteria</taxon>
        <taxon>Bacillati</taxon>
        <taxon>Actinomycetota</taxon>
        <taxon>Actinomycetes</taxon>
        <taxon>Micromonosporales</taxon>
        <taxon>Micromonosporaceae</taxon>
        <taxon>Micromonospora</taxon>
    </lineage>
</organism>
<evidence type="ECO:0000256" key="4">
    <source>
        <dbReference type="ARBA" id="ARBA00023002"/>
    </source>
</evidence>
<feature type="binding site" evidence="6">
    <location>
        <begin position="84"/>
        <end position="85"/>
    </location>
    <ligand>
        <name>NADP(+)</name>
        <dbReference type="ChEBI" id="CHEBI:58349"/>
    </ligand>
</feature>
<dbReference type="InterPro" id="IPR022674">
    <property type="entry name" value="G6P_DH_NAD-bd"/>
</dbReference>
<dbReference type="GO" id="GO:0009051">
    <property type="term" value="P:pentose-phosphate shunt, oxidative branch"/>
    <property type="evidence" value="ECO:0007669"/>
    <property type="project" value="TreeGrafter"/>
</dbReference>
<dbReference type="Pfam" id="PF02781">
    <property type="entry name" value="G6PD_C"/>
    <property type="match status" value="1"/>
</dbReference>
<dbReference type="GO" id="GO:0005829">
    <property type="term" value="C:cytosol"/>
    <property type="evidence" value="ECO:0007669"/>
    <property type="project" value="TreeGrafter"/>
</dbReference>
<evidence type="ECO:0000256" key="1">
    <source>
        <dbReference type="ARBA" id="ARBA00004937"/>
    </source>
</evidence>
<evidence type="ECO:0000259" key="7">
    <source>
        <dbReference type="Pfam" id="PF00479"/>
    </source>
</evidence>
<dbReference type="Gene3D" id="3.30.360.10">
    <property type="entry name" value="Dihydrodipicolinate Reductase, domain 2"/>
    <property type="match status" value="1"/>
</dbReference>
<feature type="domain" description="Glucose-6-phosphate dehydrogenase NAD-binding" evidence="7">
    <location>
        <begin position="6"/>
        <end position="174"/>
    </location>
</feature>
<reference evidence="9 10" key="1">
    <citation type="submission" date="2018-01" db="EMBL/GenBank/DDBJ databases">
        <title>Draft genome sequence of Salinispora sp. 13K206.</title>
        <authorList>
            <person name="Sahin N."/>
            <person name="Saygin H."/>
            <person name="Ay H."/>
        </authorList>
    </citation>
    <scope>NUCLEOTIDE SEQUENCE [LARGE SCALE GENOMIC DNA]</scope>
    <source>
        <strain evidence="9 10">13K206</strain>
    </source>
</reference>
<name>A0A2W2CSE7_9ACTN</name>
<comment type="similarity">
    <text evidence="6">Belongs to the glucose-6-phosphate dehydrogenase family.</text>
</comment>
<accession>A0A2W2CSE7</accession>
<dbReference type="RefSeq" id="WP_111132510.1">
    <property type="nucleotide sequence ID" value="NZ_POUB01000008.1"/>
</dbReference>
<feature type="active site" description="Proton acceptor" evidence="6">
    <location>
        <position position="227"/>
    </location>
</feature>
<dbReference type="NCBIfam" id="NF009492">
    <property type="entry name" value="PRK12853.1-3"/>
    <property type="match status" value="1"/>
</dbReference>
<keyword evidence="4 6" id="KW-0560">Oxidoreductase</keyword>
<feature type="binding site" evidence="6">
    <location>
        <position position="222"/>
    </location>
    <ligand>
        <name>substrate</name>
    </ligand>
</feature>
<proteinExistence type="inferred from homology"/>
<dbReference type="EMBL" id="POUB01000008">
    <property type="protein sequence ID" value="PZG02446.1"/>
    <property type="molecule type" value="Genomic_DNA"/>
</dbReference>
<feature type="binding site" evidence="6">
    <location>
        <position position="165"/>
    </location>
    <ligand>
        <name>substrate</name>
    </ligand>
</feature>
<feature type="domain" description="Glucose-6-phosphate dehydrogenase C-terminal" evidence="8">
    <location>
        <begin position="178"/>
        <end position="450"/>
    </location>
</feature>
<dbReference type="Proteomes" id="UP000248749">
    <property type="component" value="Unassembled WGS sequence"/>
</dbReference>
<dbReference type="UniPathway" id="UPA00115">
    <property type="reaction ID" value="UER00408"/>
</dbReference>
<comment type="caution">
    <text evidence="6">Lacks conserved residue(s) required for the propagation of feature annotation.</text>
</comment>
<dbReference type="GO" id="GO:0050661">
    <property type="term" value="F:NADP binding"/>
    <property type="evidence" value="ECO:0007669"/>
    <property type="project" value="UniProtKB-UniRule"/>
</dbReference>
<sequence>MIQDLVVLGASGDLTGRYLLPALARLDAAGLLDDRQRLLGVDRDDRDDDEFRAAARARLARRAPDLGEETVRSVTDRLRYRRADVTDAGQLSAALADLSGPAAVYLALPNTIFQAAVRALTASALPAGSRLVVEKPFGAGLADARQLNEAIHGCFAEDDVFRVDHFLAKQTVLNVLGLRFANRVFEPVWNALHVAAVDIVWDESVALEGRAGYYDGAGALKDMTQNHLLQLLALIAMEPPTSLSHRDLRDRKMDALRAIRPPPVDRMAALTSRARYTAGSVGGQPVPAYVAESGVDAARNTETFAEVTVSVDNWRWAGVPFRLRTGKALGRPRREIVVRFRPTPHQPFPDAAPANQLRLRLDPDAISLDVNLNGAGDPFCLERVQLDARFPAQQLPPYAHVVLAVLHGDPTLSIRGDEAEEGWRVVEPILAAWADGAVPMQSYPAGSAGP</sequence>
<dbReference type="SUPFAM" id="SSF51735">
    <property type="entry name" value="NAD(P)-binding Rossmann-fold domains"/>
    <property type="match status" value="1"/>
</dbReference>
<dbReference type="NCBIfam" id="TIGR00871">
    <property type="entry name" value="zwf"/>
    <property type="match status" value="1"/>
</dbReference>
<dbReference type="GO" id="GO:0004345">
    <property type="term" value="F:glucose-6-phosphate dehydrogenase activity"/>
    <property type="evidence" value="ECO:0007669"/>
    <property type="project" value="UniProtKB-UniRule"/>
</dbReference>
<dbReference type="PANTHER" id="PTHR23429:SF0">
    <property type="entry name" value="GLUCOSE-6-PHOSPHATE 1-DEHYDROGENASE"/>
    <property type="match status" value="1"/>
</dbReference>
<comment type="catalytic activity">
    <reaction evidence="6">
        <text>D-glucose 6-phosphate + NADP(+) = 6-phospho-D-glucono-1,5-lactone + NADPH + H(+)</text>
        <dbReference type="Rhea" id="RHEA:15841"/>
        <dbReference type="ChEBI" id="CHEBI:15378"/>
        <dbReference type="ChEBI" id="CHEBI:57783"/>
        <dbReference type="ChEBI" id="CHEBI:57955"/>
        <dbReference type="ChEBI" id="CHEBI:58349"/>
        <dbReference type="ChEBI" id="CHEBI:61548"/>
        <dbReference type="EC" id="1.1.1.49"/>
    </reaction>
</comment>
<dbReference type="InterPro" id="IPR001282">
    <property type="entry name" value="G6P_DH"/>
</dbReference>
<dbReference type="SUPFAM" id="SSF55347">
    <property type="entry name" value="Glyceraldehyde-3-phosphate dehydrogenase-like, C-terminal domain"/>
    <property type="match status" value="1"/>
</dbReference>
<feature type="binding site" evidence="6">
    <location>
        <position position="43"/>
    </location>
    <ligand>
        <name>NADP(+)</name>
        <dbReference type="ChEBI" id="CHEBI:58349"/>
    </ligand>
</feature>
<feature type="binding site" evidence="6">
    <location>
        <position position="327"/>
    </location>
    <ligand>
        <name>substrate</name>
    </ligand>
</feature>
<dbReference type="AlphaFoldDB" id="A0A2W2CSE7"/>
<dbReference type="GO" id="GO:0006006">
    <property type="term" value="P:glucose metabolic process"/>
    <property type="evidence" value="ECO:0007669"/>
    <property type="project" value="UniProtKB-KW"/>
</dbReference>
<gene>
    <name evidence="6" type="primary">zwf</name>
    <name evidence="9" type="ORF">C1I99_02400</name>
</gene>
<comment type="pathway">
    <text evidence="1 6">Carbohydrate degradation; pentose phosphate pathway; D-ribulose 5-phosphate from D-glucose 6-phosphate (oxidative stage): step 1/3.</text>
</comment>
<dbReference type="InterPro" id="IPR022675">
    <property type="entry name" value="G6P_DH_C"/>
</dbReference>
<feature type="binding site" evidence="6">
    <location>
        <position position="169"/>
    </location>
    <ligand>
        <name>substrate</name>
    </ligand>
</feature>
<comment type="caution">
    <text evidence="9">The sequence shown here is derived from an EMBL/GenBank/DDBJ whole genome shotgun (WGS) entry which is preliminary data.</text>
</comment>
<dbReference type="EC" id="1.1.1.49" evidence="6"/>
<keyword evidence="5 6" id="KW-0119">Carbohydrate metabolism</keyword>
<dbReference type="PIRSF" id="PIRSF000110">
    <property type="entry name" value="G6PD"/>
    <property type="match status" value="1"/>
</dbReference>
<keyword evidence="10" id="KW-1185">Reference proteome</keyword>
<evidence type="ECO:0000256" key="3">
    <source>
        <dbReference type="ARBA" id="ARBA00022857"/>
    </source>
</evidence>
<protein>
    <recommendedName>
        <fullName evidence="6">Glucose-6-phosphate 1-dehydrogenase</fullName>
        <shortName evidence="6">G6PD</shortName>
        <ecNumber evidence="6">1.1.1.49</ecNumber>
    </recommendedName>
</protein>
<keyword evidence="3 6" id="KW-0521">NADP</keyword>
<evidence type="ECO:0000256" key="2">
    <source>
        <dbReference type="ARBA" id="ARBA00022526"/>
    </source>
</evidence>
<dbReference type="InterPro" id="IPR036291">
    <property type="entry name" value="NAD(P)-bd_dom_sf"/>
</dbReference>
<feature type="binding site" evidence="6">
    <location>
        <position position="135"/>
    </location>
    <ligand>
        <name>NADP(+)</name>
        <dbReference type="ChEBI" id="CHEBI:58349"/>
    </ligand>
</feature>
<evidence type="ECO:0000313" key="9">
    <source>
        <dbReference type="EMBL" id="PZG02446.1"/>
    </source>
</evidence>
<evidence type="ECO:0000313" key="10">
    <source>
        <dbReference type="Proteomes" id="UP000248749"/>
    </source>
</evidence>
<dbReference type="PANTHER" id="PTHR23429">
    <property type="entry name" value="GLUCOSE-6-PHOSPHATE 1-DEHYDROGENASE G6PD"/>
    <property type="match status" value="1"/>
</dbReference>
<dbReference type="PRINTS" id="PR00079">
    <property type="entry name" value="G6PDHDRGNASE"/>
</dbReference>
<dbReference type="Gene3D" id="3.40.50.720">
    <property type="entry name" value="NAD(P)-binding Rossmann-like Domain"/>
    <property type="match status" value="1"/>
</dbReference>
<dbReference type="HAMAP" id="MF_00966">
    <property type="entry name" value="G6PD"/>
    <property type="match status" value="1"/>
</dbReference>
<dbReference type="OrthoDB" id="9802739at2"/>
<dbReference type="Pfam" id="PF00479">
    <property type="entry name" value="G6PD_N"/>
    <property type="match status" value="1"/>
</dbReference>
<comment type="function">
    <text evidence="6">Catalyzes the oxidation of glucose 6-phosphate to 6-phosphogluconolactone.</text>
</comment>
<feature type="binding site" evidence="6">
    <location>
        <position position="203"/>
    </location>
    <ligand>
        <name>substrate</name>
    </ligand>
</feature>
<evidence type="ECO:0000259" key="8">
    <source>
        <dbReference type="Pfam" id="PF02781"/>
    </source>
</evidence>